<dbReference type="Pfam" id="PF00149">
    <property type="entry name" value="Metallophos"/>
    <property type="match status" value="1"/>
</dbReference>
<dbReference type="EMBL" id="LAZR01003558">
    <property type="protein sequence ID" value="KKN17082.1"/>
    <property type="molecule type" value="Genomic_DNA"/>
</dbReference>
<accession>A0A0F9NY78</accession>
<dbReference type="SUPFAM" id="SSF56300">
    <property type="entry name" value="Metallo-dependent phosphatases"/>
    <property type="match status" value="1"/>
</dbReference>
<keyword evidence="3" id="KW-0269">Exonuclease</keyword>
<dbReference type="InterPro" id="IPR004843">
    <property type="entry name" value="Calcineurin-like_PHP"/>
</dbReference>
<keyword evidence="2" id="KW-0378">Hydrolase</keyword>
<dbReference type="CDD" id="cd00840">
    <property type="entry name" value="MPP_Mre11_N"/>
    <property type="match status" value="1"/>
</dbReference>
<proteinExistence type="predicted"/>
<name>A0A0F9NY78_9ZZZZ</name>
<dbReference type="GO" id="GO:0004527">
    <property type="term" value="F:exonuclease activity"/>
    <property type="evidence" value="ECO:0007669"/>
    <property type="project" value="UniProtKB-KW"/>
</dbReference>
<protein>
    <recommendedName>
        <fullName evidence="4">Calcineurin-like phosphoesterase domain-containing protein</fullName>
    </recommendedName>
</protein>
<reference evidence="5" key="1">
    <citation type="journal article" date="2015" name="Nature">
        <title>Complex archaea that bridge the gap between prokaryotes and eukaryotes.</title>
        <authorList>
            <person name="Spang A."/>
            <person name="Saw J.H."/>
            <person name="Jorgensen S.L."/>
            <person name="Zaremba-Niedzwiedzka K."/>
            <person name="Martijn J."/>
            <person name="Lind A.E."/>
            <person name="van Eijk R."/>
            <person name="Schleper C."/>
            <person name="Guy L."/>
            <person name="Ettema T.J."/>
        </authorList>
    </citation>
    <scope>NUCLEOTIDE SEQUENCE</scope>
</reference>
<evidence type="ECO:0000256" key="1">
    <source>
        <dbReference type="ARBA" id="ARBA00022722"/>
    </source>
</evidence>
<evidence type="ECO:0000256" key="2">
    <source>
        <dbReference type="ARBA" id="ARBA00022801"/>
    </source>
</evidence>
<keyword evidence="1" id="KW-0540">Nuclease</keyword>
<dbReference type="InterPro" id="IPR029052">
    <property type="entry name" value="Metallo-depent_PP-like"/>
</dbReference>
<evidence type="ECO:0000313" key="5">
    <source>
        <dbReference type="EMBL" id="KKN17082.1"/>
    </source>
</evidence>
<dbReference type="Gene3D" id="3.60.21.10">
    <property type="match status" value="1"/>
</dbReference>
<dbReference type="AlphaFoldDB" id="A0A0F9NY78"/>
<dbReference type="PANTHER" id="PTHR30337:SF0">
    <property type="entry name" value="NUCLEASE SBCCD SUBUNIT D"/>
    <property type="match status" value="1"/>
</dbReference>
<dbReference type="PANTHER" id="PTHR30337">
    <property type="entry name" value="COMPONENT OF ATP-DEPENDENT DSDNA EXONUCLEASE"/>
    <property type="match status" value="1"/>
</dbReference>
<sequence length="356" mass="41993">MKILHTSDLHLKEYEDERWKTLLELLEVGKKEKIEVFVISGDLFDKDVNAEYLRQHLRKNFSNNGFKIIILPGNHDSASYGTLESRLYFGSDVSVIYALNNPIELQDVRIWGFPFEPIGERLVLEKLHKIVDKLTPDKSNILLYHGELLDAFFSRNEFGEEGDERYMPIKLSYFRNLNFQYILAGHFHTRFEIWNIQNGGYFVYPGSPIPITKREKGRRKVNLFKIGSPPNELNLDSYYYMDIEIEVDPFKDYSLIRDIKNIFSELHPNAKVFLTVKGYLNSKIIGKGEHELVDEIKEIVSEKCVEENYLFEDINQLFEDDLFLKFINKLESSEFNEDQKKRMRELTIQAMRSVKY</sequence>
<organism evidence="5">
    <name type="scientific">marine sediment metagenome</name>
    <dbReference type="NCBI Taxonomy" id="412755"/>
    <lineage>
        <taxon>unclassified sequences</taxon>
        <taxon>metagenomes</taxon>
        <taxon>ecological metagenomes</taxon>
    </lineage>
</organism>
<dbReference type="InterPro" id="IPR050535">
    <property type="entry name" value="DNA_Repair-Maintenance_Comp"/>
</dbReference>
<feature type="domain" description="Calcineurin-like phosphoesterase" evidence="4">
    <location>
        <begin position="1"/>
        <end position="189"/>
    </location>
</feature>
<dbReference type="InterPro" id="IPR041796">
    <property type="entry name" value="Mre11_N"/>
</dbReference>
<comment type="caution">
    <text evidence="5">The sequence shown here is derived from an EMBL/GenBank/DDBJ whole genome shotgun (WGS) entry which is preliminary data.</text>
</comment>
<evidence type="ECO:0000256" key="3">
    <source>
        <dbReference type="ARBA" id="ARBA00022839"/>
    </source>
</evidence>
<gene>
    <name evidence="5" type="ORF">LCGC14_0969370</name>
</gene>
<evidence type="ECO:0000259" key="4">
    <source>
        <dbReference type="Pfam" id="PF00149"/>
    </source>
</evidence>